<protein>
    <submittedName>
        <fullName evidence="3">Uncharacterized protein</fullName>
    </submittedName>
</protein>
<dbReference type="OrthoDB" id="21413at2759"/>
<dbReference type="AlphaFoldDB" id="A0A167NNS4"/>
<proteinExistence type="predicted"/>
<keyword evidence="2" id="KW-0732">Signal</keyword>
<gene>
    <name evidence="3" type="ORF">CALVIDRAFT_64123</name>
</gene>
<dbReference type="Proteomes" id="UP000076738">
    <property type="component" value="Unassembled WGS sequence"/>
</dbReference>
<accession>A0A167NNS4</accession>
<name>A0A167NNS4_CALVF</name>
<sequence>MACLTLLPGLAQLLSSLDIKTAGSSQAGAKPIDARAAQVLAEKLSQILGEDGAGPAVRRNEKGQVLNEEGLPVIEITESASANQPIPSAGVPQVTAHVPLSALTDAQKAARKREVDRILDELEKEEEEEERKKGAVAQADAAEITKKERERAMENMAKALAATNRLQLQQHRAQVANAQPTQAEAIPSPSTVTPTQLLTRPSKKVKFTDDAVKELEAQGESVDMGDVIMGRPRPKPDLSASLADQPLKLHVVERAPTNLHAGDGAKVQVVEDSDDETDDELDDADFFTVQAEEHALGLGEEGDGTDGIEDDDEGFESGEDFDSAMLQRDAAAMYYSKRQDLRAGTGAFAGFGQIAIPAEGWDAEDVKDTLYCRVRCTDACHRSIPLDQVNGRRPPCRASNPLVLLGPS</sequence>
<feature type="chain" id="PRO_5007890826" evidence="2">
    <location>
        <begin position="17"/>
        <end position="408"/>
    </location>
</feature>
<feature type="region of interest" description="Disordered" evidence="1">
    <location>
        <begin position="123"/>
        <end position="142"/>
    </location>
</feature>
<dbReference type="EMBL" id="KV417278">
    <property type="protein sequence ID" value="KZO97906.1"/>
    <property type="molecule type" value="Genomic_DNA"/>
</dbReference>
<reference evidence="3 4" key="1">
    <citation type="journal article" date="2016" name="Mol. Biol. Evol.">
        <title>Comparative Genomics of Early-Diverging Mushroom-Forming Fungi Provides Insights into the Origins of Lignocellulose Decay Capabilities.</title>
        <authorList>
            <person name="Nagy L.G."/>
            <person name="Riley R."/>
            <person name="Tritt A."/>
            <person name="Adam C."/>
            <person name="Daum C."/>
            <person name="Floudas D."/>
            <person name="Sun H."/>
            <person name="Yadav J.S."/>
            <person name="Pangilinan J."/>
            <person name="Larsson K.H."/>
            <person name="Matsuura K."/>
            <person name="Barry K."/>
            <person name="Labutti K."/>
            <person name="Kuo R."/>
            <person name="Ohm R.A."/>
            <person name="Bhattacharya S.S."/>
            <person name="Shirouzu T."/>
            <person name="Yoshinaga Y."/>
            <person name="Martin F.M."/>
            <person name="Grigoriev I.V."/>
            <person name="Hibbett D.S."/>
        </authorList>
    </citation>
    <scope>NUCLEOTIDE SEQUENCE [LARGE SCALE GENOMIC DNA]</scope>
    <source>
        <strain evidence="3 4">TUFC12733</strain>
    </source>
</reference>
<dbReference type="STRING" id="1330018.A0A167NNS4"/>
<evidence type="ECO:0000313" key="3">
    <source>
        <dbReference type="EMBL" id="KZO97906.1"/>
    </source>
</evidence>
<feature type="signal peptide" evidence="2">
    <location>
        <begin position="1"/>
        <end position="16"/>
    </location>
</feature>
<evidence type="ECO:0000256" key="2">
    <source>
        <dbReference type="SAM" id="SignalP"/>
    </source>
</evidence>
<organism evidence="3 4">
    <name type="scientific">Calocera viscosa (strain TUFC12733)</name>
    <dbReference type="NCBI Taxonomy" id="1330018"/>
    <lineage>
        <taxon>Eukaryota</taxon>
        <taxon>Fungi</taxon>
        <taxon>Dikarya</taxon>
        <taxon>Basidiomycota</taxon>
        <taxon>Agaricomycotina</taxon>
        <taxon>Dacrymycetes</taxon>
        <taxon>Dacrymycetales</taxon>
        <taxon>Dacrymycetaceae</taxon>
        <taxon>Calocera</taxon>
    </lineage>
</organism>
<evidence type="ECO:0000256" key="1">
    <source>
        <dbReference type="SAM" id="MobiDB-lite"/>
    </source>
</evidence>
<evidence type="ECO:0000313" key="4">
    <source>
        <dbReference type="Proteomes" id="UP000076738"/>
    </source>
</evidence>
<keyword evidence="4" id="KW-1185">Reference proteome</keyword>